<evidence type="ECO:0000313" key="10">
    <source>
        <dbReference type="EMBL" id="GLC29700.1"/>
    </source>
</evidence>
<dbReference type="PROSITE" id="PS00136">
    <property type="entry name" value="SUBTILASE_ASP"/>
    <property type="match status" value="1"/>
</dbReference>
<comment type="similarity">
    <text evidence="2 7 8">Belongs to the peptidase S8 family.</text>
</comment>
<evidence type="ECO:0000256" key="4">
    <source>
        <dbReference type="ARBA" id="ARBA00022801"/>
    </source>
</evidence>
<proteinExistence type="inferred from homology"/>
<dbReference type="PANTHER" id="PTHR43399:SF4">
    <property type="entry name" value="CELL WALL-ASSOCIATED PROTEASE"/>
    <property type="match status" value="1"/>
</dbReference>
<feature type="active site" description="Charge relay system" evidence="7">
    <location>
        <position position="234"/>
    </location>
</feature>
<dbReference type="CDD" id="cd07473">
    <property type="entry name" value="Peptidases_S8_Subtilisin_like"/>
    <property type="match status" value="1"/>
</dbReference>
<evidence type="ECO:0000256" key="3">
    <source>
        <dbReference type="ARBA" id="ARBA00022670"/>
    </source>
</evidence>
<dbReference type="InterPro" id="IPR018247">
    <property type="entry name" value="EF_Hand_1_Ca_BS"/>
</dbReference>
<dbReference type="PROSITE" id="PS00137">
    <property type="entry name" value="SUBTILASE_HIS"/>
    <property type="match status" value="1"/>
</dbReference>
<evidence type="ECO:0000256" key="2">
    <source>
        <dbReference type="ARBA" id="ARBA00011073"/>
    </source>
</evidence>
<evidence type="ECO:0000256" key="7">
    <source>
        <dbReference type="PROSITE-ProRule" id="PRU01240"/>
    </source>
</evidence>
<dbReference type="RefSeq" id="WP_309298114.1">
    <property type="nucleotide sequence ID" value="NZ_BRXR01000001.1"/>
</dbReference>
<evidence type="ECO:0000256" key="6">
    <source>
        <dbReference type="ARBA" id="ARBA00022825"/>
    </source>
</evidence>
<dbReference type="InterPro" id="IPR000064">
    <property type="entry name" value="NLP_P60_dom"/>
</dbReference>
<dbReference type="InterPro" id="IPR002105">
    <property type="entry name" value="Dockerin_1_rpt"/>
</dbReference>
<evidence type="ECO:0000313" key="11">
    <source>
        <dbReference type="Proteomes" id="UP001208567"/>
    </source>
</evidence>
<dbReference type="PROSITE" id="PS51892">
    <property type="entry name" value="SUBTILASE"/>
    <property type="match status" value="1"/>
</dbReference>
<evidence type="ECO:0000256" key="5">
    <source>
        <dbReference type="ARBA" id="ARBA00022807"/>
    </source>
</evidence>
<dbReference type="SUPFAM" id="SSF52743">
    <property type="entry name" value="Subtilisin-like"/>
    <property type="match status" value="1"/>
</dbReference>
<dbReference type="PRINTS" id="PR00723">
    <property type="entry name" value="SUBTILISIN"/>
</dbReference>
<dbReference type="PROSITE" id="PS51935">
    <property type="entry name" value="NLPC_P60"/>
    <property type="match status" value="1"/>
</dbReference>
<comment type="caution">
    <text evidence="10">The sequence shown here is derived from an EMBL/GenBank/DDBJ whole genome shotgun (WGS) entry which is preliminary data.</text>
</comment>
<feature type="active site" description="Charge relay system" evidence="7">
    <location>
        <position position="176"/>
    </location>
</feature>
<dbReference type="InterPro" id="IPR054399">
    <property type="entry name" value="Fervidolysin-like_N_prodom"/>
</dbReference>
<name>A0ABQ5N3B0_9CLOT</name>
<gene>
    <name evidence="10" type="ORF">bsdE14_11100</name>
</gene>
<keyword evidence="6 7" id="KW-0720">Serine protease</keyword>
<feature type="active site" description="Charge relay system" evidence="7">
    <location>
        <position position="604"/>
    </location>
</feature>
<keyword evidence="5" id="KW-0788">Thiol protease</keyword>
<evidence type="ECO:0000259" key="9">
    <source>
        <dbReference type="PROSITE" id="PS51935"/>
    </source>
</evidence>
<evidence type="ECO:0000256" key="1">
    <source>
        <dbReference type="ARBA" id="ARBA00007074"/>
    </source>
</evidence>
<dbReference type="Gene3D" id="3.40.50.200">
    <property type="entry name" value="Peptidase S8/S53 domain"/>
    <property type="match status" value="2"/>
</dbReference>
<comment type="similarity">
    <text evidence="1">Belongs to the peptidase C40 family.</text>
</comment>
<dbReference type="Proteomes" id="UP001208567">
    <property type="component" value="Unassembled WGS sequence"/>
</dbReference>
<dbReference type="Gene3D" id="1.10.1330.10">
    <property type="entry name" value="Dockerin domain"/>
    <property type="match status" value="1"/>
</dbReference>
<sequence>MKKKVIKSISIMLTIILSMGIQSKTFAINNRLVNKEEVKIQNSNRHKYVQGEVIIKYKDTVNTLDKKNQVKAQYSLKHKSNLSKINAEVVSISSGSTVDETVSKLKANKDIELVQPNFIYNESDLTSDTRSNELWGLENDGQIIGGKAGQAGVDIDIKDAWKVTQGTDSVVVGVIDSGIDINHPDLKDKIWTNTKEIPGNGIDDDGNGYVDDVNGWDFYNNDNTVYDEKQGDKHGTHVAGTIAAALNQLGVVGVAPKVKIMPLKFIGPFGGTTEGAIKAIEYAKSMGVKILNNSWGGGGYDSLLKSTIENSGTIFIVAAGNEQQNNDANPSYPAAFDSSNILSVAAVDNLGNMPSFSNYGLTSVDVGAPGVNILSTIPRPIEIGAAVRSENAKYKTFVQGVEIGNFYDYLSAETYLKNVMNYFNIQATDSVLIVEDDESSESDTNSYAYVYKDMMSDLGYTNITYKNVALNNSGPDLATLSSYKYVFWITGSAYASTITQTDQQNLETYLNNGGNLYLSGNNLSNELFETDFAKYYLHVNYLYNENNRTTLTGVQGEFMQGQNFSIYSSHSDMIEACDSYGKVVVDYLGEDNYDNSYQYLNGTSMATPHVSGIAALLLSKGVDDPLNIKQKIMSGAKALNSLNSKVVTGGMVNAANSINLLKDVNNDNKIDIMDLAAVAQNYNMKSGNKDWKQIYDLNGDNVIDIFDLVNISKSIASQQVITGDKVVAYASNYLGTPYLWGGTTPSGFDDSGFVQYVYANFNINLPRTVYDQVNYGTEVLKTDLQPGDLVFFGTSGNPVHVGIYTGNNSFIHSPQTGDVIKISSIDTRTDFLCGRRLF</sequence>
<dbReference type="InterPro" id="IPR038765">
    <property type="entry name" value="Papain-like_cys_pep_sf"/>
</dbReference>
<dbReference type="InterPro" id="IPR022398">
    <property type="entry name" value="Peptidase_S8_His-AS"/>
</dbReference>
<dbReference type="SUPFAM" id="SSF54001">
    <property type="entry name" value="Cysteine proteinases"/>
    <property type="match status" value="1"/>
</dbReference>
<dbReference type="Pfam" id="PF00404">
    <property type="entry name" value="Dockerin_1"/>
    <property type="match status" value="1"/>
</dbReference>
<dbReference type="EMBL" id="BRXR01000001">
    <property type="protein sequence ID" value="GLC29700.1"/>
    <property type="molecule type" value="Genomic_DNA"/>
</dbReference>
<dbReference type="InterPro" id="IPR051048">
    <property type="entry name" value="Peptidase_S8/S53_subtilisin"/>
</dbReference>
<keyword evidence="11" id="KW-1185">Reference proteome</keyword>
<dbReference type="Pfam" id="PF22148">
    <property type="entry name" value="Fervidolysin_NPro-like"/>
    <property type="match status" value="1"/>
</dbReference>
<accession>A0ABQ5N3B0</accession>
<dbReference type="InterPro" id="IPR036852">
    <property type="entry name" value="Peptidase_S8/S53_dom_sf"/>
</dbReference>
<keyword evidence="4 7" id="KW-0378">Hydrolase</keyword>
<dbReference type="InterPro" id="IPR034204">
    <property type="entry name" value="PfSUB1-like_cat_dom"/>
</dbReference>
<dbReference type="PANTHER" id="PTHR43399">
    <property type="entry name" value="SUBTILISIN-RELATED"/>
    <property type="match status" value="1"/>
</dbReference>
<dbReference type="InterPro" id="IPR036439">
    <property type="entry name" value="Dockerin_dom_sf"/>
</dbReference>
<dbReference type="Pfam" id="PF00082">
    <property type="entry name" value="Peptidase_S8"/>
    <property type="match status" value="2"/>
</dbReference>
<dbReference type="InterPro" id="IPR023828">
    <property type="entry name" value="Peptidase_S8_Ser-AS"/>
</dbReference>
<dbReference type="Gene3D" id="3.90.1720.10">
    <property type="entry name" value="endopeptidase domain like (from Nostoc punctiforme)"/>
    <property type="match status" value="1"/>
</dbReference>
<organism evidence="10 11">
    <name type="scientific">Clostridium omnivorum</name>
    <dbReference type="NCBI Taxonomy" id="1604902"/>
    <lineage>
        <taxon>Bacteria</taxon>
        <taxon>Bacillati</taxon>
        <taxon>Bacillota</taxon>
        <taxon>Clostridia</taxon>
        <taxon>Eubacteriales</taxon>
        <taxon>Clostridiaceae</taxon>
        <taxon>Clostridium</taxon>
    </lineage>
</organism>
<protein>
    <recommendedName>
        <fullName evidence="9">NlpC/P60 domain-containing protein</fullName>
    </recommendedName>
</protein>
<keyword evidence="3 7" id="KW-0645">Protease</keyword>
<reference evidence="10 11" key="1">
    <citation type="journal article" date="2024" name="Int. J. Syst. Evol. Microbiol.">
        <title>Clostridium omnivorum sp. nov., isolated from anoxic soil under the treatment of reductive soil disinfestation.</title>
        <authorList>
            <person name="Ueki A."/>
            <person name="Tonouchi A."/>
            <person name="Kaku N."/>
            <person name="Honma S."/>
            <person name="Ueki K."/>
        </authorList>
    </citation>
    <scope>NUCLEOTIDE SEQUENCE [LARGE SCALE GENOMIC DNA]</scope>
    <source>
        <strain evidence="10 11">E14</strain>
    </source>
</reference>
<dbReference type="PROSITE" id="PS00018">
    <property type="entry name" value="EF_HAND_1"/>
    <property type="match status" value="2"/>
</dbReference>
<dbReference type="PROSITE" id="PS00138">
    <property type="entry name" value="SUBTILASE_SER"/>
    <property type="match status" value="1"/>
</dbReference>
<dbReference type="CDD" id="cd14254">
    <property type="entry name" value="Dockerin_II"/>
    <property type="match status" value="1"/>
</dbReference>
<feature type="domain" description="NlpC/P60" evidence="9">
    <location>
        <begin position="720"/>
        <end position="838"/>
    </location>
</feature>
<dbReference type="InterPro" id="IPR023827">
    <property type="entry name" value="Peptidase_S8_Asp-AS"/>
</dbReference>
<dbReference type="Pfam" id="PF00877">
    <property type="entry name" value="NLPC_P60"/>
    <property type="match status" value="1"/>
</dbReference>
<evidence type="ECO:0000256" key="8">
    <source>
        <dbReference type="RuleBase" id="RU003355"/>
    </source>
</evidence>
<dbReference type="InterPro" id="IPR015500">
    <property type="entry name" value="Peptidase_S8_subtilisin-rel"/>
</dbReference>
<dbReference type="InterPro" id="IPR000209">
    <property type="entry name" value="Peptidase_S8/S53_dom"/>
</dbReference>